<dbReference type="RefSeq" id="XP_018000351.1">
    <property type="nucleotide sequence ID" value="XM_018147918.1"/>
</dbReference>
<gene>
    <name evidence="3" type="ORF">AB675_7541</name>
</gene>
<dbReference type="STRING" id="1664694.A0A0N0NMI3"/>
<name>A0A0N0NMI3_9EURO</name>
<dbReference type="GeneID" id="28739798"/>
<keyword evidence="1 3" id="KW-0378">Hydrolase</keyword>
<accession>A0A0N0NMI3</accession>
<dbReference type="Proteomes" id="UP000038010">
    <property type="component" value="Unassembled WGS sequence"/>
</dbReference>
<dbReference type="SUPFAM" id="SSF53474">
    <property type="entry name" value="alpha/beta-Hydrolases"/>
    <property type="match status" value="1"/>
</dbReference>
<dbReference type="InterPro" id="IPR029058">
    <property type="entry name" value="AB_hydrolase_fold"/>
</dbReference>
<dbReference type="VEuPathDB" id="FungiDB:AB675_7541"/>
<proteinExistence type="predicted"/>
<organism evidence="3 4">
    <name type="scientific">Cyphellophora attinorum</name>
    <dbReference type="NCBI Taxonomy" id="1664694"/>
    <lineage>
        <taxon>Eukaryota</taxon>
        <taxon>Fungi</taxon>
        <taxon>Dikarya</taxon>
        <taxon>Ascomycota</taxon>
        <taxon>Pezizomycotina</taxon>
        <taxon>Eurotiomycetes</taxon>
        <taxon>Chaetothyriomycetidae</taxon>
        <taxon>Chaetothyriales</taxon>
        <taxon>Cyphellophoraceae</taxon>
        <taxon>Cyphellophora</taxon>
    </lineage>
</organism>
<dbReference type="Pfam" id="PF07859">
    <property type="entry name" value="Abhydrolase_3"/>
    <property type="match status" value="1"/>
</dbReference>
<evidence type="ECO:0000259" key="2">
    <source>
        <dbReference type="Pfam" id="PF07859"/>
    </source>
</evidence>
<sequence>MLTDALHVKMLLTDVQQEESTRMSPEIAKALAHLPKPSSGPTTPAARVQALRQASATYDTKLLAMLGPPPATISEFYHTITMRDGFQSKLKICQPANASTATTIGPLVLLFFSGAFITGTLYNATVVSVAYRLAPEHPFPTAVHDAIDTVYWAANNAVLPMSASAGTEGKVLHADPRTAGFILGGASSGGNLAAVLTHYFSPSQNQHTLPQGVRISGQYVGVAQLFPDDGSTVPDHLRGKFISRQQNATAPILNVAALAAGAAALRCKDLSSPLRFPPVDKGSMAELPRTYIQSCGMDPLRDDGLIYDELLKEAGVQTKVDFYAGAPHAFWLVTPLEGEESEVGREAVVDVLGGIGWLLGRNVDKKAIREVL</sequence>
<protein>
    <submittedName>
        <fullName evidence="3">AB hydrolase superfamily protein B1A11.02</fullName>
    </submittedName>
</protein>
<evidence type="ECO:0000313" key="3">
    <source>
        <dbReference type="EMBL" id="KPI40388.1"/>
    </source>
</evidence>
<keyword evidence="4" id="KW-1185">Reference proteome</keyword>
<evidence type="ECO:0000256" key="1">
    <source>
        <dbReference type="ARBA" id="ARBA00022801"/>
    </source>
</evidence>
<dbReference type="PANTHER" id="PTHR48081">
    <property type="entry name" value="AB HYDROLASE SUPERFAMILY PROTEIN C4A8.06C"/>
    <property type="match status" value="1"/>
</dbReference>
<dbReference type="AlphaFoldDB" id="A0A0N0NMI3"/>
<reference evidence="3 4" key="1">
    <citation type="submission" date="2015-06" db="EMBL/GenBank/DDBJ databases">
        <title>Draft genome of the ant-associated black yeast Phialophora attae CBS 131958.</title>
        <authorList>
            <person name="Moreno L.F."/>
            <person name="Stielow B.J."/>
            <person name="de Hoog S."/>
            <person name="Vicente V.A."/>
            <person name="Weiss V.A."/>
            <person name="de Vries M."/>
            <person name="Cruz L.M."/>
            <person name="Souza E.M."/>
        </authorList>
    </citation>
    <scope>NUCLEOTIDE SEQUENCE [LARGE SCALE GENOMIC DNA]</scope>
    <source>
        <strain evidence="3 4">CBS 131958</strain>
    </source>
</reference>
<dbReference type="OrthoDB" id="408631at2759"/>
<dbReference type="GO" id="GO:0016787">
    <property type="term" value="F:hydrolase activity"/>
    <property type="evidence" value="ECO:0007669"/>
    <property type="project" value="UniProtKB-KW"/>
</dbReference>
<evidence type="ECO:0000313" key="4">
    <source>
        <dbReference type="Proteomes" id="UP000038010"/>
    </source>
</evidence>
<dbReference type="Gene3D" id="3.40.50.1820">
    <property type="entry name" value="alpha/beta hydrolase"/>
    <property type="match status" value="1"/>
</dbReference>
<dbReference type="EMBL" id="LFJN01000012">
    <property type="protein sequence ID" value="KPI40388.1"/>
    <property type="molecule type" value="Genomic_DNA"/>
</dbReference>
<dbReference type="InterPro" id="IPR050300">
    <property type="entry name" value="GDXG_lipolytic_enzyme"/>
</dbReference>
<dbReference type="PANTHER" id="PTHR48081:SF8">
    <property type="entry name" value="ALPHA_BETA HYDROLASE FOLD-3 DOMAIN-CONTAINING PROTEIN-RELATED"/>
    <property type="match status" value="1"/>
</dbReference>
<comment type="caution">
    <text evidence="3">The sequence shown here is derived from an EMBL/GenBank/DDBJ whole genome shotgun (WGS) entry which is preliminary data.</text>
</comment>
<dbReference type="InterPro" id="IPR013094">
    <property type="entry name" value="AB_hydrolase_3"/>
</dbReference>
<feature type="domain" description="Alpha/beta hydrolase fold-3" evidence="2">
    <location>
        <begin position="123"/>
        <end position="331"/>
    </location>
</feature>